<feature type="non-terminal residue" evidence="2">
    <location>
        <position position="359"/>
    </location>
</feature>
<keyword evidence="3" id="KW-1185">Reference proteome</keyword>
<feature type="domain" description="Heterokaryon incompatibility" evidence="1">
    <location>
        <begin position="72"/>
        <end position="221"/>
    </location>
</feature>
<dbReference type="InterPro" id="IPR010730">
    <property type="entry name" value="HET"/>
</dbReference>
<evidence type="ECO:0000313" key="2">
    <source>
        <dbReference type="EMBL" id="OCL14847.1"/>
    </source>
</evidence>
<dbReference type="Pfam" id="PF06985">
    <property type="entry name" value="HET"/>
    <property type="match status" value="1"/>
</dbReference>
<reference evidence="2 3" key="1">
    <citation type="journal article" date="2016" name="Nat. Commun.">
        <title>Ectomycorrhizal ecology is imprinted in the genome of the dominant symbiotic fungus Cenococcum geophilum.</title>
        <authorList>
            <consortium name="DOE Joint Genome Institute"/>
            <person name="Peter M."/>
            <person name="Kohler A."/>
            <person name="Ohm R.A."/>
            <person name="Kuo A."/>
            <person name="Krutzmann J."/>
            <person name="Morin E."/>
            <person name="Arend M."/>
            <person name="Barry K.W."/>
            <person name="Binder M."/>
            <person name="Choi C."/>
            <person name="Clum A."/>
            <person name="Copeland A."/>
            <person name="Grisel N."/>
            <person name="Haridas S."/>
            <person name="Kipfer T."/>
            <person name="LaButti K."/>
            <person name="Lindquist E."/>
            <person name="Lipzen A."/>
            <person name="Maire R."/>
            <person name="Meier B."/>
            <person name="Mihaltcheva S."/>
            <person name="Molinier V."/>
            <person name="Murat C."/>
            <person name="Poggeler S."/>
            <person name="Quandt C.A."/>
            <person name="Sperisen C."/>
            <person name="Tritt A."/>
            <person name="Tisserant E."/>
            <person name="Crous P.W."/>
            <person name="Henrissat B."/>
            <person name="Nehls U."/>
            <person name="Egli S."/>
            <person name="Spatafora J.W."/>
            <person name="Grigoriev I.V."/>
            <person name="Martin F.M."/>
        </authorList>
    </citation>
    <scope>NUCLEOTIDE SEQUENCE [LARGE SCALE GENOMIC DNA]</scope>
    <source>
        <strain evidence="2 3">CBS 207.34</strain>
    </source>
</reference>
<dbReference type="PANTHER" id="PTHR33112:SF12">
    <property type="entry name" value="HETEROKARYON INCOMPATIBILITY DOMAIN-CONTAINING PROTEIN"/>
    <property type="match status" value="1"/>
</dbReference>
<accession>A0A8E2FCW4</accession>
<evidence type="ECO:0000259" key="1">
    <source>
        <dbReference type="Pfam" id="PF06985"/>
    </source>
</evidence>
<name>A0A8E2FCW4_9PEZI</name>
<proteinExistence type="predicted"/>
<protein>
    <submittedName>
        <fullName evidence="2">HET-domain-containing protein</fullName>
    </submittedName>
</protein>
<dbReference type="OrthoDB" id="5135333at2759"/>
<evidence type="ECO:0000313" key="3">
    <source>
        <dbReference type="Proteomes" id="UP000250140"/>
    </source>
</evidence>
<organism evidence="2 3">
    <name type="scientific">Glonium stellatum</name>
    <dbReference type="NCBI Taxonomy" id="574774"/>
    <lineage>
        <taxon>Eukaryota</taxon>
        <taxon>Fungi</taxon>
        <taxon>Dikarya</taxon>
        <taxon>Ascomycota</taxon>
        <taxon>Pezizomycotina</taxon>
        <taxon>Dothideomycetes</taxon>
        <taxon>Pleosporomycetidae</taxon>
        <taxon>Gloniales</taxon>
        <taxon>Gloniaceae</taxon>
        <taxon>Glonium</taxon>
    </lineage>
</organism>
<dbReference type="PANTHER" id="PTHR33112">
    <property type="entry name" value="DOMAIN PROTEIN, PUTATIVE-RELATED"/>
    <property type="match status" value="1"/>
</dbReference>
<gene>
    <name evidence="2" type="ORF">AOQ84DRAFT_280199</name>
</gene>
<dbReference type="EMBL" id="KV748520">
    <property type="protein sequence ID" value="OCL14847.1"/>
    <property type="molecule type" value="Genomic_DNA"/>
</dbReference>
<dbReference type="AlphaFoldDB" id="A0A8E2FCW4"/>
<dbReference type="Proteomes" id="UP000250140">
    <property type="component" value="Unassembled WGS sequence"/>
</dbReference>
<sequence>MKIRDIRDEENSDNDHPALRVKDSVNFGKVRSWLLRCECLQHPRVEGLPVKLRLIDVRRRCLVLHVPQNARYVALSYTWGKLQRNFLRALTSNVGGLTVQGSISPEDHLLPRTIRDAMVVVHNIGGQYLWVDSLCILQNDENDKAEQIDAMASIYVSAAFTIVAAAGHDADAGLPGVLETPREKGQHSEAVQGLRLVNQLRSAREVLDASWWNSRGWTYQERVLSKSMLIFSASQVYFKCPHQLTCEDIVSNGGFYEPNHPDSVSFMSDSVSFYNYQLAVANYTTRNLSSDFDGLRAFLGVADLLGSLLCSGFVFGLPESYFDMALLWHPKSDLRRRVNEGSNEPLFPSWAWAGWSGQI</sequence>